<evidence type="ECO:0000313" key="1">
    <source>
        <dbReference type="EMBL" id="KKM70299.1"/>
    </source>
</evidence>
<accession>A0A0F9JKE3</accession>
<gene>
    <name evidence="1" type="ORF">LCGC14_1442140</name>
</gene>
<name>A0A0F9JKE3_9ZZZZ</name>
<protein>
    <submittedName>
        <fullName evidence="1">Uncharacterized protein</fullName>
    </submittedName>
</protein>
<dbReference type="EMBL" id="LAZR01009843">
    <property type="protein sequence ID" value="KKM70299.1"/>
    <property type="molecule type" value="Genomic_DNA"/>
</dbReference>
<sequence>MKYHFRKSDNTDTKLIKRLFNLIYNLESEIVGFEKSSKNCLNLNITGGVKLRRFKGRIVANEITKILGVSLDIVKRWEYQLELSNKNPHNLNILPKTFKKVSEHIEIYSNHTAIYSSFLEALVDYNKWKCSNDYINQLVSIFNRYIKGGGGGKSWLSEILGKSRSYIFDLEHRRGERGKGGPEHYAKYFNLLTIIHLISKESVDFKDGLKISDLKAECRDLIFKEMKKRKMINKLCESKYSRRIVNTDNRELFDIIIHSLLALTKIERAIDNENRNFVFNYTDLSRLISKTNSRDFLTGKFRNGYILAKTEGKRLIKEIRKGFYNAPRVCHDAIYRIKVHINNPHWREYEKHFVDLRRMQRKELLDFSLGLDIFDKIFIEDAHPFVSENGEIIDGRYVFYVTRHHLDEDQKHYLIFDYNSMDFMFKIVLLPSKSHWKLHANKEKFCKNKILLNARMKHLYRLIKLKKIPKGNYIQKIKSEFDKETIMINGQNIKIWNKLPEEIIEEWIRRWNVRKILSDKEFYDRFYPNFYNHQYEPLLNDMILFKNNDTRCQRPEFWYWYFKHYNKNNIYPKSKYEPLSS</sequence>
<reference evidence="1" key="1">
    <citation type="journal article" date="2015" name="Nature">
        <title>Complex archaea that bridge the gap between prokaryotes and eukaryotes.</title>
        <authorList>
            <person name="Spang A."/>
            <person name="Saw J.H."/>
            <person name="Jorgensen S.L."/>
            <person name="Zaremba-Niedzwiedzka K."/>
            <person name="Martijn J."/>
            <person name="Lind A.E."/>
            <person name="van Eijk R."/>
            <person name="Schleper C."/>
            <person name="Guy L."/>
            <person name="Ettema T.J."/>
        </authorList>
    </citation>
    <scope>NUCLEOTIDE SEQUENCE</scope>
</reference>
<proteinExistence type="predicted"/>
<dbReference type="AlphaFoldDB" id="A0A0F9JKE3"/>
<comment type="caution">
    <text evidence="1">The sequence shown here is derived from an EMBL/GenBank/DDBJ whole genome shotgun (WGS) entry which is preliminary data.</text>
</comment>
<organism evidence="1">
    <name type="scientific">marine sediment metagenome</name>
    <dbReference type="NCBI Taxonomy" id="412755"/>
    <lineage>
        <taxon>unclassified sequences</taxon>
        <taxon>metagenomes</taxon>
        <taxon>ecological metagenomes</taxon>
    </lineage>
</organism>